<evidence type="ECO:0008006" key="4">
    <source>
        <dbReference type="Google" id="ProtNLM"/>
    </source>
</evidence>
<proteinExistence type="predicted"/>
<gene>
    <name evidence="2" type="ORF">GGX14DRAFT_596300</name>
</gene>
<feature type="compositionally biased region" description="Low complexity" evidence="1">
    <location>
        <begin position="459"/>
        <end position="474"/>
    </location>
</feature>
<keyword evidence="3" id="KW-1185">Reference proteome</keyword>
<organism evidence="2 3">
    <name type="scientific">Mycena pura</name>
    <dbReference type="NCBI Taxonomy" id="153505"/>
    <lineage>
        <taxon>Eukaryota</taxon>
        <taxon>Fungi</taxon>
        <taxon>Dikarya</taxon>
        <taxon>Basidiomycota</taxon>
        <taxon>Agaricomycotina</taxon>
        <taxon>Agaricomycetes</taxon>
        <taxon>Agaricomycetidae</taxon>
        <taxon>Agaricales</taxon>
        <taxon>Marasmiineae</taxon>
        <taxon>Mycenaceae</taxon>
        <taxon>Mycena</taxon>
    </lineage>
</organism>
<comment type="caution">
    <text evidence="2">The sequence shown here is derived from an EMBL/GenBank/DDBJ whole genome shotgun (WGS) entry which is preliminary data.</text>
</comment>
<evidence type="ECO:0000256" key="1">
    <source>
        <dbReference type="SAM" id="MobiDB-lite"/>
    </source>
</evidence>
<sequence>MSSLPAELEHQIFRLSAVSYPILIPNLLRVAWRVKEWVEPLLYRTLVIGGSRYKPSDDIPPCNMAAFTRIVHTKSPAFLRDAVRNVMLCAVMPADLITVVSACAGIENLWVSLRSFDYPQQASSALAALPLKHLYCNIEEVFESHGLDPFNPWPLMHITHLELFQLPFDLETDDAVGGAWTRLGDLPNLTHLAVDQLPSSTVCTRVLDVCKSLQTFAVLVSAVGWWDTLSITTGPLADNPRFLIVHGMDTVEYLADWRLGILTGNDYWARADEFLAKRREGEIDRKPFVPLSKFLRTQFVQFRTAARLRVYRHLDRLQPRAARHGDRGNHIPTRWMTRPALRHPCDSGVGVGEGRRRFCEAGDAHMGPKKVHDGGDGDIMRKQVAWPSGNGVWRLRQSRRSATPRRRRMRLHADFETLLSPSAGFMPYLPLASQYGCAVHAHAHIHAGAEAPCLSLVRSDAGASSGSDTSHASSVHGGGRVTDSLSYPRNAARMHTP</sequence>
<dbReference type="EMBL" id="JARJCW010000124">
    <property type="protein sequence ID" value="KAJ7192077.1"/>
    <property type="molecule type" value="Genomic_DNA"/>
</dbReference>
<feature type="region of interest" description="Disordered" evidence="1">
    <location>
        <begin position="459"/>
        <end position="497"/>
    </location>
</feature>
<dbReference type="Proteomes" id="UP001219525">
    <property type="component" value="Unassembled WGS sequence"/>
</dbReference>
<evidence type="ECO:0000313" key="2">
    <source>
        <dbReference type="EMBL" id="KAJ7192077.1"/>
    </source>
</evidence>
<protein>
    <recommendedName>
        <fullName evidence="4">F-box domain-containing protein</fullName>
    </recommendedName>
</protein>
<name>A0AAD6USU3_9AGAR</name>
<reference evidence="2" key="1">
    <citation type="submission" date="2023-03" db="EMBL/GenBank/DDBJ databases">
        <title>Massive genome expansion in bonnet fungi (Mycena s.s.) driven by repeated elements and novel gene families across ecological guilds.</title>
        <authorList>
            <consortium name="Lawrence Berkeley National Laboratory"/>
            <person name="Harder C.B."/>
            <person name="Miyauchi S."/>
            <person name="Viragh M."/>
            <person name="Kuo A."/>
            <person name="Thoen E."/>
            <person name="Andreopoulos B."/>
            <person name="Lu D."/>
            <person name="Skrede I."/>
            <person name="Drula E."/>
            <person name="Henrissat B."/>
            <person name="Morin E."/>
            <person name="Kohler A."/>
            <person name="Barry K."/>
            <person name="LaButti K."/>
            <person name="Morin E."/>
            <person name="Salamov A."/>
            <person name="Lipzen A."/>
            <person name="Mereny Z."/>
            <person name="Hegedus B."/>
            <person name="Baldrian P."/>
            <person name="Stursova M."/>
            <person name="Weitz H."/>
            <person name="Taylor A."/>
            <person name="Grigoriev I.V."/>
            <person name="Nagy L.G."/>
            <person name="Martin F."/>
            <person name="Kauserud H."/>
        </authorList>
    </citation>
    <scope>NUCLEOTIDE SEQUENCE</scope>
    <source>
        <strain evidence="2">9144</strain>
    </source>
</reference>
<accession>A0AAD6USU3</accession>
<evidence type="ECO:0000313" key="3">
    <source>
        <dbReference type="Proteomes" id="UP001219525"/>
    </source>
</evidence>
<dbReference type="AlphaFoldDB" id="A0AAD6USU3"/>